<dbReference type="AlphaFoldDB" id="H6L3X0"/>
<evidence type="ECO:0000313" key="3">
    <source>
        <dbReference type="Proteomes" id="UP000007519"/>
    </source>
</evidence>
<dbReference type="OrthoDB" id="9812600at2"/>
<name>H6L3X0_SAPGL</name>
<dbReference type="GO" id="GO:0032259">
    <property type="term" value="P:methylation"/>
    <property type="evidence" value="ECO:0007669"/>
    <property type="project" value="UniProtKB-KW"/>
</dbReference>
<proteinExistence type="predicted"/>
<feature type="domain" description="Methyltransferase FkbM" evidence="1">
    <location>
        <begin position="96"/>
        <end position="242"/>
    </location>
</feature>
<accession>H6L3X0</accession>
<dbReference type="eggNOG" id="COG2242">
    <property type="taxonomic scope" value="Bacteria"/>
</dbReference>
<evidence type="ECO:0000259" key="1">
    <source>
        <dbReference type="Pfam" id="PF05050"/>
    </source>
</evidence>
<dbReference type="STRING" id="984262.SGRA_1117"/>
<dbReference type="HOGENOM" id="CLU_930318_0_0_10"/>
<dbReference type="RefSeq" id="WP_015691500.1">
    <property type="nucleotide sequence ID" value="NC_016940.1"/>
</dbReference>
<keyword evidence="2" id="KW-0808">Transferase</keyword>
<keyword evidence="3" id="KW-1185">Reference proteome</keyword>
<dbReference type="KEGG" id="sgn:SGRA_1117"/>
<organism evidence="2 3">
    <name type="scientific">Saprospira grandis (strain Lewin)</name>
    <dbReference type="NCBI Taxonomy" id="984262"/>
    <lineage>
        <taxon>Bacteria</taxon>
        <taxon>Pseudomonadati</taxon>
        <taxon>Bacteroidota</taxon>
        <taxon>Saprospiria</taxon>
        <taxon>Saprospirales</taxon>
        <taxon>Saprospiraceae</taxon>
        <taxon>Saprospira</taxon>
    </lineage>
</organism>
<dbReference type="InterPro" id="IPR029063">
    <property type="entry name" value="SAM-dependent_MTases_sf"/>
</dbReference>
<sequence>MNILEQLQEVANLAQASKWKRLQKRPLGYILAQLRRRLFPKGEWAVQAHTFWGQKMQLLLPASLDIYLTGGKTHDSEIRLARWLIQELKAEDQFLDIGAHYGYFSLLAAHLVGPKGQVQAFEAASTTFRILAQNAAELPQLKPNNKAVAQKAATLKFYEFSNKHSEYNSLHLEQFEGEDWFAQDPPKVHDIEAVCLDDYLLPSAFRPKLIKIDVEGAEYEVLAGAKAFLSAHSPKIAMEYLAASRDNAPHLAAQSLLAELAYFPHIICSSGHLERLNSSVEDYLQRKGEDSDNIVFVKA</sequence>
<dbReference type="GO" id="GO:0008168">
    <property type="term" value="F:methyltransferase activity"/>
    <property type="evidence" value="ECO:0007669"/>
    <property type="project" value="UniProtKB-KW"/>
</dbReference>
<protein>
    <submittedName>
        <fullName evidence="2">FkbM family methyltransferase</fullName>
    </submittedName>
</protein>
<dbReference type="PANTHER" id="PTHR34203">
    <property type="entry name" value="METHYLTRANSFERASE, FKBM FAMILY PROTEIN"/>
    <property type="match status" value="1"/>
</dbReference>
<dbReference type="InterPro" id="IPR006342">
    <property type="entry name" value="FkbM_mtfrase"/>
</dbReference>
<dbReference type="InterPro" id="IPR052514">
    <property type="entry name" value="SAM-dependent_MTase"/>
</dbReference>
<dbReference type="NCBIfam" id="TIGR01444">
    <property type="entry name" value="fkbM_fam"/>
    <property type="match status" value="1"/>
</dbReference>
<dbReference type="Pfam" id="PF05050">
    <property type="entry name" value="Methyltransf_21"/>
    <property type="match status" value="1"/>
</dbReference>
<evidence type="ECO:0000313" key="2">
    <source>
        <dbReference type="EMBL" id="AFC23852.1"/>
    </source>
</evidence>
<dbReference type="SUPFAM" id="SSF53335">
    <property type="entry name" value="S-adenosyl-L-methionine-dependent methyltransferases"/>
    <property type="match status" value="1"/>
</dbReference>
<dbReference type="EMBL" id="CP002831">
    <property type="protein sequence ID" value="AFC23852.1"/>
    <property type="molecule type" value="Genomic_DNA"/>
</dbReference>
<reference evidence="2 3" key="1">
    <citation type="journal article" date="2012" name="Stand. Genomic Sci.">
        <title>Complete genome sequencing and analysis of Saprospira grandis str. Lewin, a predatory marine bacterium.</title>
        <authorList>
            <person name="Saw J.H."/>
            <person name="Yuryev A."/>
            <person name="Kanbe M."/>
            <person name="Hou S."/>
            <person name="Young A.G."/>
            <person name="Aizawa S."/>
            <person name="Alam M."/>
        </authorList>
    </citation>
    <scope>NUCLEOTIDE SEQUENCE [LARGE SCALE GENOMIC DNA]</scope>
    <source>
        <strain evidence="2 3">Lewin</strain>
    </source>
</reference>
<dbReference type="Gene3D" id="3.40.50.150">
    <property type="entry name" value="Vaccinia Virus protein VP39"/>
    <property type="match status" value="1"/>
</dbReference>
<dbReference type="PANTHER" id="PTHR34203:SF15">
    <property type="entry name" value="SLL1173 PROTEIN"/>
    <property type="match status" value="1"/>
</dbReference>
<gene>
    <name evidence="2" type="ordered locus">SGRA_1117</name>
</gene>
<dbReference type="Proteomes" id="UP000007519">
    <property type="component" value="Chromosome"/>
</dbReference>
<keyword evidence="2" id="KW-0489">Methyltransferase</keyword>